<evidence type="ECO:0000313" key="1">
    <source>
        <dbReference type="EMBL" id="ALA97752.1"/>
    </source>
</evidence>
<dbReference type="EMBL" id="CP010899">
    <property type="protein sequence ID" value="ALA97752.1"/>
    <property type="molecule type" value="Genomic_DNA"/>
</dbReference>
<sequence length="70" mass="8066">MDGDIYEWDNINFKMVKHNTDPFKRNRNNKTKVLGAYCTIIFEDNSTTGAVLSKDEIEALQQLSPSGKKW</sequence>
<organism evidence="1 2">
    <name type="scientific">Spiroplasma kunkelii CR2-3x</name>
    <dbReference type="NCBI Taxonomy" id="273035"/>
    <lineage>
        <taxon>Bacteria</taxon>
        <taxon>Bacillati</taxon>
        <taxon>Mycoplasmatota</taxon>
        <taxon>Mollicutes</taxon>
        <taxon>Entomoplasmatales</taxon>
        <taxon>Spiroplasmataceae</taxon>
        <taxon>Spiroplasma</taxon>
    </lineage>
</organism>
<dbReference type="AlphaFoldDB" id="A0A0K2JH65"/>
<dbReference type="RefSeq" id="WP_053390950.1">
    <property type="nucleotide sequence ID" value="NZ_CP010899.1"/>
</dbReference>
<name>A0A0K2JH65_SPIKU</name>
<gene>
    <name evidence="1" type="ORF">SKUN_00862</name>
</gene>
<evidence type="ECO:0000313" key="2">
    <source>
        <dbReference type="Proteomes" id="UP000062963"/>
    </source>
</evidence>
<proteinExistence type="predicted"/>
<keyword evidence="2" id="KW-1185">Reference proteome</keyword>
<reference evidence="1 2" key="1">
    <citation type="journal article" date="2015" name="Genome Announc.">
        <title>Complete Genome Sequence of Spiroplasma kunkelii Strain CR2-3x, Causal Agent of Corn Stunt Disease in Zea mays L.</title>
        <authorList>
            <person name="Davis R.E."/>
            <person name="Shao J."/>
            <person name="Dally E.L."/>
            <person name="Zhao Y."/>
            <person name="Gasparich G.E."/>
            <person name="Gaynor B.J."/>
            <person name="Athey J.C."/>
            <person name="Harrison N.A."/>
            <person name="Donofrio N."/>
        </authorList>
    </citation>
    <scope>NUCLEOTIDE SEQUENCE [LARGE SCALE GENOMIC DNA]</scope>
    <source>
        <strain evidence="1 2">CR2-3x</strain>
    </source>
</reference>
<dbReference type="KEGG" id="skn:SKUN_00862"/>
<dbReference type="Proteomes" id="UP000062963">
    <property type="component" value="Chromosome"/>
</dbReference>
<protein>
    <submittedName>
        <fullName evidence="1">Uncharacterized protein</fullName>
    </submittedName>
</protein>
<accession>A0A0K2JH65</accession>
<dbReference type="PATRIC" id="fig|273035.7.peg.1050"/>